<feature type="region of interest" description="Disordered" evidence="1">
    <location>
        <begin position="78"/>
        <end position="98"/>
    </location>
</feature>
<dbReference type="EMBL" id="BQNB010014614">
    <property type="protein sequence ID" value="GJT30299.1"/>
    <property type="molecule type" value="Genomic_DNA"/>
</dbReference>
<organism evidence="2 3">
    <name type="scientific">Tanacetum coccineum</name>
    <dbReference type="NCBI Taxonomy" id="301880"/>
    <lineage>
        <taxon>Eukaryota</taxon>
        <taxon>Viridiplantae</taxon>
        <taxon>Streptophyta</taxon>
        <taxon>Embryophyta</taxon>
        <taxon>Tracheophyta</taxon>
        <taxon>Spermatophyta</taxon>
        <taxon>Magnoliopsida</taxon>
        <taxon>eudicotyledons</taxon>
        <taxon>Gunneridae</taxon>
        <taxon>Pentapetalae</taxon>
        <taxon>asterids</taxon>
        <taxon>campanulids</taxon>
        <taxon>Asterales</taxon>
        <taxon>Asteraceae</taxon>
        <taxon>Asteroideae</taxon>
        <taxon>Anthemideae</taxon>
        <taxon>Anthemidinae</taxon>
        <taxon>Tanacetum</taxon>
    </lineage>
</organism>
<gene>
    <name evidence="2" type="ORF">Tco_0910574</name>
</gene>
<evidence type="ECO:0000256" key="1">
    <source>
        <dbReference type="SAM" id="MobiDB-lite"/>
    </source>
</evidence>
<feature type="compositionally biased region" description="Polar residues" evidence="1">
    <location>
        <begin position="78"/>
        <end position="88"/>
    </location>
</feature>
<sequence>MHTTMVPEQVKTMKIQAGVQGSRPKELRRHLQLWKRFGRLYLIVFVLVRNILIEIKDDDDDDVDDDFNGVNDIMKTPSSRRTLVSDQIQRNDIDDAQS</sequence>
<reference evidence="2" key="2">
    <citation type="submission" date="2022-01" db="EMBL/GenBank/DDBJ databases">
        <authorList>
            <person name="Yamashiro T."/>
            <person name="Shiraishi A."/>
            <person name="Satake H."/>
            <person name="Nakayama K."/>
        </authorList>
    </citation>
    <scope>NUCLEOTIDE SEQUENCE</scope>
</reference>
<feature type="compositionally biased region" description="Basic and acidic residues" evidence="1">
    <location>
        <begin position="89"/>
        <end position="98"/>
    </location>
</feature>
<dbReference type="Proteomes" id="UP001151760">
    <property type="component" value="Unassembled WGS sequence"/>
</dbReference>
<keyword evidence="3" id="KW-1185">Reference proteome</keyword>
<proteinExistence type="predicted"/>
<evidence type="ECO:0000313" key="3">
    <source>
        <dbReference type="Proteomes" id="UP001151760"/>
    </source>
</evidence>
<reference evidence="2" key="1">
    <citation type="journal article" date="2022" name="Int. J. Mol. Sci.">
        <title>Draft Genome of Tanacetum Coccineum: Genomic Comparison of Closely Related Tanacetum-Family Plants.</title>
        <authorList>
            <person name="Yamashiro T."/>
            <person name="Shiraishi A."/>
            <person name="Nakayama K."/>
            <person name="Satake H."/>
        </authorList>
    </citation>
    <scope>NUCLEOTIDE SEQUENCE</scope>
</reference>
<protein>
    <submittedName>
        <fullName evidence="2">Uncharacterized protein</fullName>
    </submittedName>
</protein>
<name>A0ABQ5CZL0_9ASTR</name>
<accession>A0ABQ5CZL0</accession>
<comment type="caution">
    <text evidence="2">The sequence shown here is derived from an EMBL/GenBank/DDBJ whole genome shotgun (WGS) entry which is preliminary data.</text>
</comment>
<evidence type="ECO:0000313" key="2">
    <source>
        <dbReference type="EMBL" id="GJT30299.1"/>
    </source>
</evidence>